<accession>A0A4Q2UEK4</accession>
<dbReference type="SMART" id="SM00304">
    <property type="entry name" value="HAMP"/>
    <property type="match status" value="1"/>
</dbReference>
<dbReference type="InterPro" id="IPR003594">
    <property type="entry name" value="HATPase_dom"/>
</dbReference>
<sequence length="488" mass="51637">MTIVGKLFRTTAFKLSLAYLVIFAIGAGVVLGGIDWDVNQLLDGQIGQTIQAETNGLSEQYDTGGIRQLITAVQRRTEQPGASLYLVTNYAGEPLAGNVAALPPGVIDHPGLIEISYERHSERRASHIALAQVLLLPSGFRLLVGRDLEERENLRDVMIHALFTSLFWVMLVGLVGGLVMSLRILRRVDAMNASARTIMEGDLSRRLPLAGTGDELDRLAANLNAMIARIAGLMVGLREVSDNIAHDLRTPLTRLRNGAEEALRADDDAERQRGALERVIGEADGLIAVFNALLMIARAEAGAGRDALVVGDAGAVVADVAELYEPSAEEDGVRFSAEVEPGLGVLLNRELLGQGVANLIDNALKYGTATDGEGSAVAVSARRAGDRVEIAVADRGRGIPAADRTRVLDRFVRLEGSRSRPGSGLGLSLAAAIARLHGGELHLSDNGPGLRAVMSLPAAVRKAEPPRAATPAVPERGPSTGRDISTAG</sequence>
<keyword evidence="16" id="KW-1185">Reference proteome</keyword>
<dbReference type="SUPFAM" id="SSF47384">
    <property type="entry name" value="Homodimeric domain of signal transducing histidine kinase"/>
    <property type="match status" value="1"/>
</dbReference>
<dbReference type="EC" id="2.7.13.3" evidence="3"/>
<dbReference type="Gene3D" id="6.10.340.10">
    <property type="match status" value="1"/>
</dbReference>
<keyword evidence="4" id="KW-0597">Phosphoprotein</keyword>
<dbReference type="RefSeq" id="WP_129224149.1">
    <property type="nucleotide sequence ID" value="NZ_QYBB01000003.1"/>
</dbReference>
<evidence type="ECO:0000313" key="15">
    <source>
        <dbReference type="EMBL" id="RYC33245.1"/>
    </source>
</evidence>
<feature type="domain" description="Histidine kinase" evidence="13">
    <location>
        <begin position="243"/>
        <end position="460"/>
    </location>
</feature>
<evidence type="ECO:0000259" key="13">
    <source>
        <dbReference type="PROSITE" id="PS50109"/>
    </source>
</evidence>
<feature type="transmembrane region" description="Helical" evidence="12">
    <location>
        <begin position="12"/>
        <end position="34"/>
    </location>
</feature>
<dbReference type="Gene3D" id="3.30.565.10">
    <property type="entry name" value="Histidine kinase-like ATPase, C-terminal domain"/>
    <property type="match status" value="1"/>
</dbReference>
<dbReference type="InterPro" id="IPR036890">
    <property type="entry name" value="HATPase_C_sf"/>
</dbReference>
<keyword evidence="8 12" id="KW-1133">Transmembrane helix</keyword>
<comment type="subcellular location">
    <subcellularLocation>
        <location evidence="2">Membrane</location>
    </subcellularLocation>
</comment>
<comment type="catalytic activity">
    <reaction evidence="1">
        <text>ATP + protein L-histidine = ADP + protein N-phospho-L-histidine.</text>
        <dbReference type="EC" id="2.7.13.3"/>
    </reaction>
</comment>
<evidence type="ECO:0000256" key="9">
    <source>
        <dbReference type="ARBA" id="ARBA00023012"/>
    </source>
</evidence>
<dbReference type="Gene3D" id="1.10.287.130">
    <property type="match status" value="1"/>
</dbReference>
<dbReference type="PANTHER" id="PTHR45436">
    <property type="entry name" value="SENSOR HISTIDINE KINASE YKOH"/>
    <property type="match status" value="1"/>
</dbReference>
<organism evidence="15 16">
    <name type="scientific">Lichenibacterium minor</name>
    <dbReference type="NCBI Taxonomy" id="2316528"/>
    <lineage>
        <taxon>Bacteria</taxon>
        <taxon>Pseudomonadati</taxon>
        <taxon>Pseudomonadota</taxon>
        <taxon>Alphaproteobacteria</taxon>
        <taxon>Hyphomicrobiales</taxon>
        <taxon>Lichenihabitantaceae</taxon>
        <taxon>Lichenibacterium</taxon>
    </lineage>
</organism>
<dbReference type="SMART" id="SM00387">
    <property type="entry name" value="HATPase_c"/>
    <property type="match status" value="1"/>
</dbReference>
<dbReference type="CDD" id="cd06225">
    <property type="entry name" value="HAMP"/>
    <property type="match status" value="1"/>
</dbReference>
<gene>
    <name evidence="15" type="ORF">D3273_05110</name>
</gene>
<keyword evidence="9" id="KW-0902">Two-component regulatory system</keyword>
<dbReference type="SMART" id="SM00388">
    <property type="entry name" value="HisKA"/>
    <property type="match status" value="1"/>
</dbReference>
<dbReference type="GO" id="GO:0000155">
    <property type="term" value="F:phosphorelay sensor kinase activity"/>
    <property type="evidence" value="ECO:0007669"/>
    <property type="project" value="InterPro"/>
</dbReference>
<dbReference type="InterPro" id="IPR003660">
    <property type="entry name" value="HAMP_dom"/>
</dbReference>
<dbReference type="InterPro" id="IPR050428">
    <property type="entry name" value="TCS_sensor_his_kinase"/>
</dbReference>
<dbReference type="PROSITE" id="PS50109">
    <property type="entry name" value="HIS_KIN"/>
    <property type="match status" value="1"/>
</dbReference>
<feature type="region of interest" description="Disordered" evidence="11">
    <location>
        <begin position="462"/>
        <end position="488"/>
    </location>
</feature>
<feature type="transmembrane region" description="Helical" evidence="12">
    <location>
        <begin position="157"/>
        <end position="182"/>
    </location>
</feature>
<dbReference type="SUPFAM" id="SSF158472">
    <property type="entry name" value="HAMP domain-like"/>
    <property type="match status" value="1"/>
</dbReference>
<evidence type="ECO:0000256" key="6">
    <source>
        <dbReference type="ARBA" id="ARBA00022692"/>
    </source>
</evidence>
<proteinExistence type="predicted"/>
<evidence type="ECO:0000256" key="12">
    <source>
        <dbReference type="SAM" id="Phobius"/>
    </source>
</evidence>
<evidence type="ECO:0000256" key="7">
    <source>
        <dbReference type="ARBA" id="ARBA00022777"/>
    </source>
</evidence>
<evidence type="ECO:0000259" key="14">
    <source>
        <dbReference type="PROSITE" id="PS50885"/>
    </source>
</evidence>
<dbReference type="InterPro" id="IPR005467">
    <property type="entry name" value="His_kinase_dom"/>
</dbReference>
<dbReference type="PRINTS" id="PR00344">
    <property type="entry name" value="BCTRLSENSOR"/>
</dbReference>
<evidence type="ECO:0000313" key="16">
    <source>
        <dbReference type="Proteomes" id="UP000290759"/>
    </source>
</evidence>
<dbReference type="CDD" id="cd00082">
    <property type="entry name" value="HisKA"/>
    <property type="match status" value="1"/>
</dbReference>
<keyword evidence="6 12" id="KW-0812">Transmembrane</keyword>
<evidence type="ECO:0000256" key="10">
    <source>
        <dbReference type="ARBA" id="ARBA00023136"/>
    </source>
</evidence>
<keyword evidence="5" id="KW-0808">Transferase</keyword>
<evidence type="ECO:0000256" key="4">
    <source>
        <dbReference type="ARBA" id="ARBA00022553"/>
    </source>
</evidence>
<evidence type="ECO:0000256" key="1">
    <source>
        <dbReference type="ARBA" id="ARBA00000085"/>
    </source>
</evidence>
<reference evidence="15 16" key="1">
    <citation type="submission" date="2018-12" db="EMBL/GenBank/DDBJ databases">
        <authorList>
            <person name="Grouzdev D.S."/>
            <person name="Krutkina M.S."/>
        </authorList>
    </citation>
    <scope>NUCLEOTIDE SEQUENCE [LARGE SCALE GENOMIC DNA]</scope>
    <source>
        <strain evidence="15 16">RmlP026</strain>
    </source>
</reference>
<evidence type="ECO:0000256" key="2">
    <source>
        <dbReference type="ARBA" id="ARBA00004370"/>
    </source>
</evidence>
<evidence type="ECO:0000256" key="5">
    <source>
        <dbReference type="ARBA" id="ARBA00022679"/>
    </source>
</evidence>
<dbReference type="Pfam" id="PF02518">
    <property type="entry name" value="HATPase_c"/>
    <property type="match status" value="1"/>
</dbReference>
<dbReference type="PANTHER" id="PTHR45436:SF8">
    <property type="entry name" value="HISTIDINE KINASE"/>
    <property type="match status" value="1"/>
</dbReference>
<protein>
    <recommendedName>
        <fullName evidence="3">histidine kinase</fullName>
        <ecNumber evidence="3">2.7.13.3</ecNumber>
    </recommendedName>
</protein>
<dbReference type="Proteomes" id="UP000290759">
    <property type="component" value="Unassembled WGS sequence"/>
</dbReference>
<name>A0A4Q2UEK4_9HYPH</name>
<keyword evidence="7 15" id="KW-0418">Kinase</keyword>
<evidence type="ECO:0000256" key="8">
    <source>
        <dbReference type="ARBA" id="ARBA00022989"/>
    </source>
</evidence>
<evidence type="ECO:0000256" key="3">
    <source>
        <dbReference type="ARBA" id="ARBA00012438"/>
    </source>
</evidence>
<keyword evidence="10 12" id="KW-0472">Membrane</keyword>
<dbReference type="Pfam" id="PF00672">
    <property type="entry name" value="HAMP"/>
    <property type="match status" value="1"/>
</dbReference>
<dbReference type="GO" id="GO:0005886">
    <property type="term" value="C:plasma membrane"/>
    <property type="evidence" value="ECO:0007669"/>
    <property type="project" value="TreeGrafter"/>
</dbReference>
<dbReference type="Pfam" id="PF00512">
    <property type="entry name" value="HisKA"/>
    <property type="match status" value="1"/>
</dbReference>
<dbReference type="EMBL" id="QYBB01000003">
    <property type="protein sequence ID" value="RYC33245.1"/>
    <property type="molecule type" value="Genomic_DNA"/>
</dbReference>
<reference evidence="15 16" key="2">
    <citation type="submission" date="2019-02" db="EMBL/GenBank/DDBJ databases">
        <title>'Lichenibacterium ramalinii' gen. nov. sp. nov., 'Lichenibacterium minor' gen. nov. sp. nov.</title>
        <authorList>
            <person name="Pankratov T."/>
        </authorList>
    </citation>
    <scope>NUCLEOTIDE SEQUENCE [LARGE SCALE GENOMIC DNA]</scope>
    <source>
        <strain evidence="15 16">RmlP026</strain>
    </source>
</reference>
<dbReference type="InterPro" id="IPR036097">
    <property type="entry name" value="HisK_dim/P_sf"/>
</dbReference>
<dbReference type="InterPro" id="IPR004358">
    <property type="entry name" value="Sig_transdc_His_kin-like_C"/>
</dbReference>
<dbReference type="AlphaFoldDB" id="A0A4Q2UEK4"/>
<dbReference type="OrthoDB" id="9815202at2"/>
<evidence type="ECO:0000256" key="11">
    <source>
        <dbReference type="SAM" id="MobiDB-lite"/>
    </source>
</evidence>
<dbReference type="CDD" id="cd00075">
    <property type="entry name" value="HATPase"/>
    <property type="match status" value="1"/>
</dbReference>
<dbReference type="InterPro" id="IPR003661">
    <property type="entry name" value="HisK_dim/P_dom"/>
</dbReference>
<comment type="caution">
    <text evidence="15">The sequence shown here is derived from an EMBL/GenBank/DDBJ whole genome shotgun (WGS) entry which is preliminary data.</text>
</comment>
<dbReference type="PROSITE" id="PS50885">
    <property type="entry name" value="HAMP"/>
    <property type="match status" value="1"/>
</dbReference>
<dbReference type="SUPFAM" id="SSF55874">
    <property type="entry name" value="ATPase domain of HSP90 chaperone/DNA topoisomerase II/histidine kinase"/>
    <property type="match status" value="1"/>
</dbReference>
<feature type="domain" description="HAMP" evidence="14">
    <location>
        <begin position="182"/>
        <end position="235"/>
    </location>
</feature>